<comment type="subcellular location">
    <subcellularLocation>
        <location evidence="1">Secreted</location>
    </subcellularLocation>
</comment>
<evidence type="ECO:0000256" key="4">
    <source>
        <dbReference type="ARBA" id="ARBA00022723"/>
    </source>
</evidence>
<evidence type="ECO:0000256" key="5">
    <source>
        <dbReference type="ARBA" id="ARBA00023211"/>
    </source>
</evidence>
<dbReference type="InterPro" id="IPR001929">
    <property type="entry name" value="Germin"/>
</dbReference>
<dbReference type="InterPro" id="IPR014710">
    <property type="entry name" value="RmlC-like_jellyroll"/>
</dbReference>
<evidence type="ECO:0000256" key="1">
    <source>
        <dbReference type="ARBA" id="ARBA00004613"/>
    </source>
</evidence>
<dbReference type="AlphaFoldDB" id="A0AAN7AH26"/>
<evidence type="ECO:0000313" key="10">
    <source>
        <dbReference type="Proteomes" id="UP001302126"/>
    </source>
</evidence>
<reference evidence="9" key="1">
    <citation type="journal article" date="2023" name="Mol. Phylogenet. Evol.">
        <title>Genome-scale phylogeny and comparative genomics of the fungal order Sordariales.</title>
        <authorList>
            <person name="Hensen N."/>
            <person name="Bonometti L."/>
            <person name="Westerberg I."/>
            <person name="Brannstrom I.O."/>
            <person name="Guillou S."/>
            <person name="Cros-Aarteil S."/>
            <person name="Calhoun S."/>
            <person name="Haridas S."/>
            <person name="Kuo A."/>
            <person name="Mondo S."/>
            <person name="Pangilinan J."/>
            <person name="Riley R."/>
            <person name="LaButti K."/>
            <person name="Andreopoulos B."/>
            <person name="Lipzen A."/>
            <person name="Chen C."/>
            <person name="Yan M."/>
            <person name="Daum C."/>
            <person name="Ng V."/>
            <person name="Clum A."/>
            <person name="Steindorff A."/>
            <person name="Ohm R.A."/>
            <person name="Martin F."/>
            <person name="Silar P."/>
            <person name="Natvig D.O."/>
            <person name="Lalanne C."/>
            <person name="Gautier V."/>
            <person name="Ament-Velasquez S.L."/>
            <person name="Kruys A."/>
            <person name="Hutchinson M.I."/>
            <person name="Powell A.J."/>
            <person name="Barry K."/>
            <person name="Miller A.N."/>
            <person name="Grigoriev I.V."/>
            <person name="Debuchy R."/>
            <person name="Gladieux P."/>
            <person name="Hiltunen Thoren M."/>
            <person name="Johannesson H."/>
        </authorList>
    </citation>
    <scope>NUCLEOTIDE SEQUENCE</scope>
    <source>
        <strain evidence="9">PSN309</strain>
    </source>
</reference>
<dbReference type="GO" id="GO:0030145">
    <property type="term" value="F:manganese ion binding"/>
    <property type="evidence" value="ECO:0007669"/>
    <property type="project" value="InterPro"/>
</dbReference>
<keyword evidence="10" id="KW-1185">Reference proteome</keyword>
<dbReference type="SMART" id="SM00835">
    <property type="entry name" value="Cupin_1"/>
    <property type="match status" value="1"/>
</dbReference>
<dbReference type="InterPro" id="IPR006045">
    <property type="entry name" value="Cupin_1"/>
</dbReference>
<dbReference type="GO" id="GO:0005576">
    <property type="term" value="C:extracellular region"/>
    <property type="evidence" value="ECO:0007669"/>
    <property type="project" value="UniProtKB-SubCell"/>
</dbReference>
<protein>
    <submittedName>
        <fullName evidence="9">RmlC-like cupin domain-containing protein</fullName>
    </submittedName>
</protein>
<dbReference type="Pfam" id="PF00190">
    <property type="entry name" value="Cupin_1"/>
    <property type="match status" value="1"/>
</dbReference>
<dbReference type="SUPFAM" id="SSF51182">
    <property type="entry name" value="RmlC-like cupins"/>
    <property type="match status" value="1"/>
</dbReference>
<dbReference type="CDD" id="cd02241">
    <property type="entry name" value="cupin_OxOx"/>
    <property type="match status" value="1"/>
</dbReference>
<name>A0AAN7AH26_9PEZI</name>
<comment type="similarity">
    <text evidence="2">Belongs to the germin family.</text>
</comment>
<sequence length="447" mass="48466">MKTMFSTALMVLLSFTSIAAAHPRPSTSSAKPATSTSSAAGGAPTYTPLTPAEIKALQRELILAPGYKDKEQVLFPGGKGGSANNVTFQFVPTTGPGQDGSVIVGSLDSIPGLIGTNVAAAVGFIGPCGLNVPHLHPRANEFLTAVQGTLIGAFVLEEDGMFTGTMPQVSMTLTNYTGMLFPMGHTHWQFNPTCEQAVFVAGFDSSDEGRFQVAQTFFSSMPDDVLTASLGNPTFLGPSQIDKLRGVIPSAFSVMVESCAKACVLLLVVTGQPRAGCGLSGRSVDPNRVLPGTTGQPLVPWPSCLRRGYSRAQPGKFREARVESRLQKKAEPWLFNNYHSLPTHPIHTTARAGVLRWDNVELDLAQVVHGAYNSPQVQASTSARARYTEEEKKFIAYLRLVKEFRFYQPWTGNDKDLGGWYAGHNKWGGELWEKWEYRTRNGPNDDH</sequence>
<evidence type="ECO:0000256" key="3">
    <source>
        <dbReference type="ARBA" id="ARBA00022525"/>
    </source>
</evidence>
<keyword evidence="4" id="KW-0479">Metal-binding</keyword>
<keyword evidence="5" id="KW-0464">Manganese</keyword>
<reference evidence="9" key="2">
    <citation type="submission" date="2023-05" db="EMBL/GenBank/DDBJ databases">
        <authorList>
            <consortium name="Lawrence Berkeley National Laboratory"/>
            <person name="Steindorff A."/>
            <person name="Hensen N."/>
            <person name="Bonometti L."/>
            <person name="Westerberg I."/>
            <person name="Brannstrom I.O."/>
            <person name="Guillou S."/>
            <person name="Cros-Aarteil S."/>
            <person name="Calhoun S."/>
            <person name="Haridas S."/>
            <person name="Kuo A."/>
            <person name="Mondo S."/>
            <person name="Pangilinan J."/>
            <person name="Riley R."/>
            <person name="Labutti K."/>
            <person name="Andreopoulos B."/>
            <person name="Lipzen A."/>
            <person name="Chen C."/>
            <person name="Yanf M."/>
            <person name="Daum C."/>
            <person name="Ng V."/>
            <person name="Clum A."/>
            <person name="Ohm R."/>
            <person name="Martin F."/>
            <person name="Silar P."/>
            <person name="Natvig D."/>
            <person name="Lalanne C."/>
            <person name="Gautier V."/>
            <person name="Ament-Velasquez S.L."/>
            <person name="Kruys A."/>
            <person name="Hutchinson M.I."/>
            <person name="Powell A.J."/>
            <person name="Barry K."/>
            <person name="Miller A.N."/>
            <person name="Grigoriev I.V."/>
            <person name="Debuchy R."/>
            <person name="Gladieux P."/>
            <person name="Thoren M.H."/>
            <person name="Johannesson H."/>
        </authorList>
    </citation>
    <scope>NUCLEOTIDE SEQUENCE</scope>
    <source>
        <strain evidence="9">PSN309</strain>
    </source>
</reference>
<proteinExistence type="inferred from homology"/>
<feature type="domain" description="Cupin type-1" evidence="8">
    <location>
        <begin position="88"/>
        <end position="242"/>
    </location>
</feature>
<keyword evidence="7" id="KW-0732">Signal</keyword>
<dbReference type="PRINTS" id="PR00325">
    <property type="entry name" value="GERMIN"/>
</dbReference>
<evidence type="ECO:0000259" key="8">
    <source>
        <dbReference type="SMART" id="SM00835"/>
    </source>
</evidence>
<organism evidence="9 10">
    <name type="scientific">Podospora australis</name>
    <dbReference type="NCBI Taxonomy" id="1536484"/>
    <lineage>
        <taxon>Eukaryota</taxon>
        <taxon>Fungi</taxon>
        <taxon>Dikarya</taxon>
        <taxon>Ascomycota</taxon>
        <taxon>Pezizomycotina</taxon>
        <taxon>Sordariomycetes</taxon>
        <taxon>Sordariomycetidae</taxon>
        <taxon>Sordariales</taxon>
        <taxon>Podosporaceae</taxon>
        <taxon>Podospora</taxon>
    </lineage>
</organism>
<dbReference type="InterPro" id="IPR011051">
    <property type="entry name" value="RmlC_Cupin_sf"/>
</dbReference>
<dbReference type="Gene3D" id="2.60.120.10">
    <property type="entry name" value="Jelly Rolls"/>
    <property type="match status" value="1"/>
</dbReference>
<evidence type="ECO:0000256" key="2">
    <source>
        <dbReference type="ARBA" id="ARBA00007456"/>
    </source>
</evidence>
<evidence type="ECO:0000256" key="6">
    <source>
        <dbReference type="SAM" id="MobiDB-lite"/>
    </source>
</evidence>
<comment type="caution">
    <text evidence="9">The sequence shown here is derived from an EMBL/GenBank/DDBJ whole genome shotgun (WGS) entry which is preliminary data.</text>
</comment>
<evidence type="ECO:0000256" key="7">
    <source>
        <dbReference type="SAM" id="SignalP"/>
    </source>
</evidence>
<dbReference type="Proteomes" id="UP001302126">
    <property type="component" value="Unassembled WGS sequence"/>
</dbReference>
<dbReference type="PANTHER" id="PTHR31238">
    <property type="entry name" value="GERMIN-LIKE PROTEIN SUBFAMILY 3 MEMBER 3"/>
    <property type="match status" value="1"/>
</dbReference>
<feature type="region of interest" description="Disordered" evidence="6">
    <location>
        <begin position="22"/>
        <end position="46"/>
    </location>
</feature>
<feature type="signal peptide" evidence="7">
    <location>
        <begin position="1"/>
        <end position="21"/>
    </location>
</feature>
<feature type="compositionally biased region" description="Low complexity" evidence="6">
    <location>
        <begin position="25"/>
        <end position="46"/>
    </location>
</feature>
<keyword evidence="3" id="KW-0964">Secreted</keyword>
<dbReference type="EMBL" id="MU864448">
    <property type="protein sequence ID" value="KAK4185485.1"/>
    <property type="molecule type" value="Genomic_DNA"/>
</dbReference>
<gene>
    <name evidence="9" type="ORF">QBC35DRAFT_534131</name>
</gene>
<evidence type="ECO:0000313" key="9">
    <source>
        <dbReference type="EMBL" id="KAK4185485.1"/>
    </source>
</evidence>
<accession>A0AAN7AH26</accession>
<feature type="chain" id="PRO_5042969403" evidence="7">
    <location>
        <begin position="22"/>
        <end position="447"/>
    </location>
</feature>